<feature type="compositionally biased region" description="Basic and acidic residues" evidence="1">
    <location>
        <begin position="312"/>
        <end position="321"/>
    </location>
</feature>
<dbReference type="EMBL" id="LN714481">
    <property type="protein sequence ID" value="CEL66168.1"/>
    <property type="molecule type" value="Genomic_DNA"/>
</dbReference>
<evidence type="ECO:0000313" key="2">
    <source>
        <dbReference type="EMBL" id="CEL66168.1"/>
    </source>
</evidence>
<feature type="compositionally biased region" description="Polar residues" evidence="1">
    <location>
        <begin position="235"/>
        <end position="244"/>
    </location>
</feature>
<protein>
    <submittedName>
        <fullName evidence="2">Uncharacterized protein</fullName>
    </submittedName>
</protein>
<feature type="compositionally biased region" description="Acidic residues" evidence="1">
    <location>
        <begin position="340"/>
        <end position="349"/>
    </location>
</feature>
<organism evidence="2">
    <name type="scientific">Neospora caninum (strain Liverpool)</name>
    <dbReference type="NCBI Taxonomy" id="572307"/>
    <lineage>
        <taxon>Eukaryota</taxon>
        <taxon>Sar</taxon>
        <taxon>Alveolata</taxon>
        <taxon>Apicomplexa</taxon>
        <taxon>Conoidasida</taxon>
        <taxon>Coccidia</taxon>
        <taxon>Eucoccidiorida</taxon>
        <taxon>Eimeriorina</taxon>
        <taxon>Sarcocystidae</taxon>
        <taxon>Neospora</taxon>
    </lineage>
</organism>
<sequence length="424" mass="44525">MEAVCSVHQSLAEAPAVLVAKKKLRRSLSTAWRRLDVSPRSAERIERILASHVSSSTLAVRQKAAGEGGGPEDLKERVNRVAKETLLELKQVNLVQVLSDAIAADPSLIQPPTGGVVPGSLISFLQGYHEDPCSIMSCFPIMVDGQVDRTQAEKTTDDVSATQQSKKPVASPKGQSPPGRRKRGQPVREEGEEEVEQPGFVDTDDGGFSTGGASGLESAFASDGEPGHAAEVTSVHGSTGSEHTLPSPLLDISVWGEQGVGKKEGESPQGYSDDTANADASVADHAAVSGLSSGSLVLYPESELGPPPPKKARSETHKQEGGKGIPASPSHGEDDTPVGAEEETSDVEGDLGFPEDWIFQPFMDLGGDDGDAPPDVWAEPQTGLPYAPLPQGDPILDNLVSLLDAQEYEDGMAEGDDDSQGQAE</sequence>
<evidence type="ECO:0000256" key="1">
    <source>
        <dbReference type="SAM" id="MobiDB-lite"/>
    </source>
</evidence>
<feature type="region of interest" description="Disordered" evidence="1">
    <location>
        <begin position="150"/>
        <end position="284"/>
    </location>
</feature>
<reference evidence="2" key="1">
    <citation type="journal article" date="2015" name="PLoS ONE">
        <title>Comprehensive Evaluation of Toxoplasma gondii VEG and Neospora caninum LIV Genomes with Tachyzoite Stage Transcriptome and Proteome Defines Novel Transcript Features.</title>
        <authorList>
            <person name="Ramaprasad A."/>
            <person name="Mourier T."/>
            <person name="Naeem R."/>
            <person name="Malas T.B."/>
            <person name="Moussa E."/>
            <person name="Panigrahi A."/>
            <person name="Vermont S.J."/>
            <person name="Otto T.D."/>
            <person name="Wastling J."/>
            <person name="Pain A."/>
        </authorList>
    </citation>
    <scope>NUCLEOTIDE SEQUENCE</scope>
    <source>
        <strain evidence="2">Liverpool</strain>
    </source>
</reference>
<name>A0A0F7U8K3_NEOCL</name>
<feature type="region of interest" description="Disordered" evidence="1">
    <location>
        <begin position="297"/>
        <end position="386"/>
    </location>
</feature>
<proteinExistence type="predicted"/>
<dbReference type="AlphaFoldDB" id="A0A0F7U8K3"/>
<gene>
    <name evidence="2" type="ORF">BN1204_019900</name>
</gene>
<accession>A0A0F7U8K3</accession>